<keyword evidence="2" id="KW-0560">Oxidoreductase</keyword>
<dbReference type="STRING" id="1776384.GCA_900086585_02279"/>
<proteinExistence type="predicted"/>
<dbReference type="InterPro" id="IPR033248">
    <property type="entry name" value="Transketolase_C"/>
</dbReference>
<keyword evidence="6" id="KW-1185">Reference proteome</keyword>
<dbReference type="Pfam" id="PF02779">
    <property type="entry name" value="Transket_pyr"/>
    <property type="match status" value="1"/>
</dbReference>
<name>A0A415E5V9_9FIRM</name>
<dbReference type="PANTHER" id="PTHR43257:SF2">
    <property type="entry name" value="PYRUVATE DEHYDROGENASE E1 COMPONENT SUBUNIT BETA"/>
    <property type="match status" value="1"/>
</dbReference>
<comment type="caution">
    <text evidence="5">The sequence shown here is derived from an EMBL/GenBank/DDBJ whole genome shotgun (WGS) entry which is preliminary data.</text>
</comment>
<gene>
    <name evidence="5" type="ORF">DW099_00285</name>
</gene>
<evidence type="ECO:0000256" key="1">
    <source>
        <dbReference type="ARBA" id="ARBA00001964"/>
    </source>
</evidence>
<keyword evidence="3" id="KW-0786">Thiamine pyrophosphate</keyword>
<dbReference type="SUPFAM" id="SSF52922">
    <property type="entry name" value="TK C-terminal domain-like"/>
    <property type="match status" value="1"/>
</dbReference>
<reference evidence="5 6" key="1">
    <citation type="submission" date="2018-08" db="EMBL/GenBank/DDBJ databases">
        <title>A genome reference for cultivated species of the human gut microbiota.</title>
        <authorList>
            <person name="Zou Y."/>
            <person name="Xue W."/>
            <person name="Luo G."/>
        </authorList>
    </citation>
    <scope>NUCLEOTIDE SEQUENCE [LARGE SCALE GENOMIC DNA]</scope>
    <source>
        <strain evidence="5 6">AM07-24</strain>
    </source>
</reference>
<comment type="cofactor">
    <cofactor evidence="1">
        <name>thiamine diphosphate</name>
        <dbReference type="ChEBI" id="CHEBI:58937"/>
    </cofactor>
</comment>
<dbReference type="AlphaFoldDB" id="A0A415E5V9"/>
<evidence type="ECO:0000313" key="5">
    <source>
        <dbReference type="EMBL" id="RHJ89050.1"/>
    </source>
</evidence>
<dbReference type="FunFam" id="3.40.50.970:FF:000001">
    <property type="entry name" value="Pyruvate dehydrogenase E1 beta subunit"/>
    <property type="match status" value="1"/>
</dbReference>
<feature type="domain" description="Transketolase-like pyrimidine-binding" evidence="4">
    <location>
        <begin position="47"/>
        <end position="223"/>
    </location>
</feature>
<dbReference type="EMBL" id="QRMS01000001">
    <property type="protein sequence ID" value="RHJ89050.1"/>
    <property type="molecule type" value="Genomic_DNA"/>
</dbReference>
<dbReference type="Gene3D" id="3.40.50.970">
    <property type="match status" value="1"/>
</dbReference>
<dbReference type="Gene3D" id="3.40.50.920">
    <property type="match status" value="1"/>
</dbReference>
<dbReference type="PANTHER" id="PTHR43257">
    <property type="entry name" value="PYRUVATE DEHYDROGENASE E1 COMPONENT BETA SUBUNIT"/>
    <property type="match status" value="1"/>
</dbReference>
<dbReference type="InterPro" id="IPR005475">
    <property type="entry name" value="Transketolase-like_Pyr-bd"/>
</dbReference>
<evidence type="ECO:0000256" key="3">
    <source>
        <dbReference type="ARBA" id="ARBA00023052"/>
    </source>
</evidence>
<evidence type="ECO:0000259" key="4">
    <source>
        <dbReference type="SMART" id="SM00861"/>
    </source>
</evidence>
<evidence type="ECO:0000313" key="6">
    <source>
        <dbReference type="Proteomes" id="UP000284841"/>
    </source>
</evidence>
<evidence type="ECO:0000256" key="2">
    <source>
        <dbReference type="ARBA" id="ARBA00023002"/>
    </source>
</evidence>
<dbReference type="OrthoDB" id="8732661at2"/>
<dbReference type="Proteomes" id="UP000284841">
    <property type="component" value="Unassembled WGS sequence"/>
</dbReference>
<dbReference type="CDD" id="cd07036">
    <property type="entry name" value="TPP_PYR_E1-PDHc-beta_like"/>
    <property type="match status" value="1"/>
</dbReference>
<dbReference type="SUPFAM" id="SSF52518">
    <property type="entry name" value="Thiamin diphosphate-binding fold (THDP-binding)"/>
    <property type="match status" value="1"/>
</dbReference>
<dbReference type="GO" id="GO:0016491">
    <property type="term" value="F:oxidoreductase activity"/>
    <property type="evidence" value="ECO:0007669"/>
    <property type="project" value="UniProtKB-KW"/>
</dbReference>
<accession>A0A415E5V9</accession>
<dbReference type="Pfam" id="PF02780">
    <property type="entry name" value="Transketolase_C"/>
    <property type="match status" value="1"/>
</dbReference>
<dbReference type="SMART" id="SM00861">
    <property type="entry name" value="Transket_pyr"/>
    <property type="match status" value="1"/>
</dbReference>
<sequence>MTELKRYCRMPGNMRRMRHTVNLKSQCSISMPDARIRRARRMETKKMTYMQAIRLALDEEMARDEKVIMMGQDIGILGGAYGVTGDLYHKYGPDRVIDAPLSENAIVGFGIGAAIRGWRPIIDIMKMDFSMCALDPIVNHLAKYRYMSGGQISCMPAVVRTVIGGGTRSGPHHSQSVYSLYAGFPGLKVVCASTPEDAKGLLKAALRDDDPVFFCEEAGAYRMKAEVPLDPDFVVPIGKSKVVCEGDDLTVVGFGTAILKATKAAKQLREEGIHMELIDLRSLRPLDLGPVAASVRKTGKLLLVDEFTETYGITGEIAFQVSETCFEDLKMPVQRCTLPDTIIPAAPTLEDWVMLSPEKIAVRVKEMINA</sequence>
<dbReference type="InterPro" id="IPR009014">
    <property type="entry name" value="Transketo_C/PFOR_II"/>
</dbReference>
<dbReference type="NCBIfam" id="NF006667">
    <property type="entry name" value="PRK09212.1"/>
    <property type="match status" value="1"/>
</dbReference>
<dbReference type="InterPro" id="IPR029061">
    <property type="entry name" value="THDP-binding"/>
</dbReference>
<protein>
    <submittedName>
        <fullName evidence="5">Alpha-ketoacid dehydrogenase subunit beta</fullName>
    </submittedName>
</protein>
<organism evidence="5 6">
    <name type="scientific">Emergencia timonensis</name>
    <dbReference type="NCBI Taxonomy" id="1776384"/>
    <lineage>
        <taxon>Bacteria</taxon>
        <taxon>Bacillati</taxon>
        <taxon>Bacillota</taxon>
        <taxon>Clostridia</taxon>
        <taxon>Peptostreptococcales</taxon>
        <taxon>Anaerovoracaceae</taxon>
        <taxon>Emergencia</taxon>
    </lineage>
</organism>